<evidence type="ECO:0000313" key="1">
    <source>
        <dbReference type="EMBL" id="CAG6741611.1"/>
    </source>
</evidence>
<organism evidence="1">
    <name type="scientific">Cacopsylla melanoneura</name>
    <dbReference type="NCBI Taxonomy" id="428564"/>
    <lineage>
        <taxon>Eukaryota</taxon>
        <taxon>Metazoa</taxon>
        <taxon>Ecdysozoa</taxon>
        <taxon>Arthropoda</taxon>
        <taxon>Hexapoda</taxon>
        <taxon>Insecta</taxon>
        <taxon>Pterygota</taxon>
        <taxon>Neoptera</taxon>
        <taxon>Paraneoptera</taxon>
        <taxon>Hemiptera</taxon>
        <taxon>Sternorrhyncha</taxon>
        <taxon>Psylloidea</taxon>
        <taxon>Psyllidae</taxon>
        <taxon>Psyllinae</taxon>
        <taxon>Cacopsylla</taxon>
    </lineage>
</organism>
<reference evidence="1" key="1">
    <citation type="submission" date="2021-05" db="EMBL/GenBank/DDBJ databases">
        <authorList>
            <person name="Alioto T."/>
            <person name="Alioto T."/>
            <person name="Gomez Garrido J."/>
        </authorList>
    </citation>
    <scope>NUCLEOTIDE SEQUENCE</scope>
</reference>
<protein>
    <submittedName>
        <fullName evidence="1">Uncharacterized protein</fullName>
    </submittedName>
</protein>
<name>A0A8D9E5T1_9HEMI</name>
<dbReference type="EMBL" id="HBUF01427880">
    <property type="protein sequence ID" value="CAG6741612.1"/>
    <property type="molecule type" value="Transcribed_RNA"/>
</dbReference>
<dbReference type="EMBL" id="HBUF01427879">
    <property type="protein sequence ID" value="CAG6741611.1"/>
    <property type="molecule type" value="Transcribed_RNA"/>
</dbReference>
<accession>A0A8D9E5T1</accession>
<sequence>MYLVVSCVNNTTNMIRTSELLSSSKPNPVEITYKPKAQIVISEHCGIHYTLVLNGNFHFNSFYKSIPRYDRQETLNFQIDLCAKKQGQSTHLSTNSPRIQGVQV</sequence>
<dbReference type="AlphaFoldDB" id="A0A8D9E5T1"/>
<proteinExistence type="predicted"/>